<dbReference type="AlphaFoldDB" id="A0A286GQE0"/>
<dbReference type="SUPFAM" id="SSF54427">
    <property type="entry name" value="NTF2-like"/>
    <property type="match status" value="1"/>
</dbReference>
<accession>A0A286GQE0</accession>
<gene>
    <name evidence="1" type="ORF">SAMN06272739_1408</name>
</gene>
<reference evidence="2" key="1">
    <citation type="submission" date="2017-09" db="EMBL/GenBank/DDBJ databases">
        <authorList>
            <person name="Varghese N."/>
            <person name="Submissions S."/>
        </authorList>
    </citation>
    <scope>NUCLEOTIDE SEQUENCE [LARGE SCALE GENOMIC DNA]</scope>
    <source>
        <strain evidence="2">DSM 44270</strain>
    </source>
</reference>
<dbReference type="InterPro" id="IPR009959">
    <property type="entry name" value="Cyclase_SnoaL-like"/>
</dbReference>
<evidence type="ECO:0000313" key="1">
    <source>
        <dbReference type="EMBL" id="SOD97299.1"/>
    </source>
</evidence>
<sequence length="141" mass="16222">MAEPDPARDRYRPAMTGHRHEVVDRYGHYNAVCNRHAFGELAPFLADVVLVNGAERTAQQYIDDLFVVSRAFPDYRWEIQRTVFEHPWLAVHFRDTGTHLGTWRGVAATGRAVTTDEFSMYRFAGDRITEVWVTADNARLP</sequence>
<dbReference type="Proteomes" id="UP000219482">
    <property type="component" value="Unassembled WGS sequence"/>
</dbReference>
<evidence type="ECO:0000313" key="2">
    <source>
        <dbReference type="Proteomes" id="UP000219482"/>
    </source>
</evidence>
<dbReference type="InterPro" id="IPR032710">
    <property type="entry name" value="NTF2-like_dom_sf"/>
</dbReference>
<dbReference type="GO" id="GO:0030638">
    <property type="term" value="P:polyketide metabolic process"/>
    <property type="evidence" value="ECO:0007669"/>
    <property type="project" value="InterPro"/>
</dbReference>
<dbReference type="Gene3D" id="3.10.450.50">
    <property type="match status" value="1"/>
</dbReference>
<protein>
    <submittedName>
        <fullName evidence="1">Predicted ester cyclase</fullName>
    </submittedName>
</protein>
<organism evidence="1 2">
    <name type="scientific">Blastococcus haudaquaticus</name>
    <dbReference type="NCBI Taxonomy" id="1938745"/>
    <lineage>
        <taxon>Bacteria</taxon>
        <taxon>Bacillati</taxon>
        <taxon>Actinomycetota</taxon>
        <taxon>Actinomycetes</taxon>
        <taxon>Geodermatophilales</taxon>
        <taxon>Geodermatophilaceae</taxon>
        <taxon>Blastococcus</taxon>
    </lineage>
</organism>
<proteinExistence type="predicted"/>
<dbReference type="EMBL" id="OCNK01000002">
    <property type="protein sequence ID" value="SOD97299.1"/>
    <property type="molecule type" value="Genomic_DNA"/>
</dbReference>
<keyword evidence="2" id="KW-1185">Reference proteome</keyword>
<dbReference type="Pfam" id="PF07366">
    <property type="entry name" value="SnoaL"/>
    <property type="match status" value="1"/>
</dbReference>
<name>A0A286GQE0_9ACTN</name>